<reference evidence="9 10" key="1">
    <citation type="submission" date="2011-04" db="EMBL/GenBank/DDBJ databases">
        <title>The Genome Sequence of Clostridium citroniae WAL-19142.</title>
        <authorList>
            <consortium name="The Broad Institute Genome Sequencing Platform"/>
            <person name="Earl A."/>
            <person name="Ward D."/>
            <person name="Feldgarden M."/>
            <person name="Gevers D."/>
            <person name="Warren Y.A."/>
            <person name="Tyrrell K.L."/>
            <person name="Citron D.M."/>
            <person name="Goldstein E.J."/>
            <person name="Daigneault M."/>
            <person name="Allen-Vercoe E."/>
            <person name="Young S.K."/>
            <person name="Zeng Q."/>
            <person name="Gargeya S."/>
            <person name="Fitzgerald M."/>
            <person name="Haas B."/>
            <person name="Abouelleil A."/>
            <person name="Alvarado L."/>
            <person name="Arachchi H.M."/>
            <person name="Berlin A."/>
            <person name="Brown A."/>
            <person name="Chapman S.B."/>
            <person name="Chen Z."/>
            <person name="Dunbar C."/>
            <person name="Freedman E."/>
            <person name="Gearin G."/>
            <person name="Gellesch M."/>
            <person name="Goldberg J."/>
            <person name="Griggs A."/>
            <person name="Gujja S."/>
            <person name="Heilman E.R."/>
            <person name="Heiman D."/>
            <person name="Howarth C."/>
            <person name="Larson L."/>
            <person name="Lui A."/>
            <person name="MacDonald P.J."/>
            <person name="Mehta T."/>
            <person name="Montmayeur A."/>
            <person name="Murphy C."/>
            <person name="Neiman D."/>
            <person name="Pearson M."/>
            <person name="Priest M."/>
            <person name="Roberts A."/>
            <person name="Saif S."/>
            <person name="Shea T."/>
            <person name="Shenoy N."/>
            <person name="Sisk P."/>
            <person name="Stolte C."/>
            <person name="Sykes S."/>
            <person name="White J."/>
            <person name="Yandava C."/>
            <person name="Wortman J."/>
            <person name="Nusbaum C."/>
            <person name="Birren B."/>
        </authorList>
    </citation>
    <scope>NUCLEOTIDE SEQUENCE [LARGE SCALE GENOMIC DNA]</scope>
    <source>
        <strain evidence="9 10">WAL-19142</strain>
    </source>
</reference>
<feature type="domain" description="Aspartate/homoserine dehydrogenase NAD-binding" evidence="8">
    <location>
        <begin position="12"/>
        <end position="122"/>
    </location>
</feature>
<accession>A0A0J9CEU4</accession>
<comment type="pathway">
    <text evidence="6">Cofactor biosynthesis; NAD(+) biosynthesis; iminoaspartate from L-aspartate (dehydrogenase route): step 1/1.</text>
</comment>
<proteinExistence type="inferred from homology"/>
<dbReference type="Gene3D" id="3.40.50.720">
    <property type="entry name" value="NAD(P)-binding Rossmann-like Domain"/>
    <property type="match status" value="1"/>
</dbReference>
<evidence type="ECO:0000256" key="1">
    <source>
        <dbReference type="ARBA" id="ARBA00008331"/>
    </source>
</evidence>
<evidence type="ECO:0000313" key="10">
    <source>
        <dbReference type="Proteomes" id="UP000037392"/>
    </source>
</evidence>
<evidence type="ECO:0000313" key="9">
    <source>
        <dbReference type="EMBL" id="KMW23069.1"/>
    </source>
</evidence>
<dbReference type="Pfam" id="PF03447">
    <property type="entry name" value="NAD_binding_3"/>
    <property type="match status" value="1"/>
</dbReference>
<dbReference type="InterPro" id="IPR005106">
    <property type="entry name" value="Asp/hSer_DH_NAD-bd"/>
</dbReference>
<feature type="binding site" evidence="6">
    <location>
        <position position="191"/>
    </location>
    <ligand>
        <name>NAD(+)</name>
        <dbReference type="ChEBI" id="CHEBI:57540"/>
    </ligand>
</feature>
<dbReference type="PATRIC" id="fig|742734.4.peg.1237"/>
<dbReference type="SUPFAM" id="SSF51735">
    <property type="entry name" value="NAD(P)-binding Rossmann-fold domains"/>
    <property type="match status" value="1"/>
</dbReference>
<comment type="function">
    <text evidence="6">Specifically catalyzes the NAD or NADP-dependent dehydrogenation of L-aspartate to iminoaspartate.</text>
</comment>
<dbReference type="UniPathway" id="UPA00253">
    <property type="reaction ID" value="UER00456"/>
</dbReference>
<dbReference type="SUPFAM" id="SSF55347">
    <property type="entry name" value="Glyceraldehyde-3-phosphate dehydrogenase-like, C-terminal domain"/>
    <property type="match status" value="1"/>
</dbReference>
<dbReference type="PANTHER" id="PTHR31873:SF6">
    <property type="entry name" value="ASPARTATE DEHYDROGENASE DOMAIN-CONTAINING PROTEIN"/>
    <property type="match status" value="1"/>
</dbReference>
<evidence type="ECO:0000259" key="8">
    <source>
        <dbReference type="Pfam" id="PF03447"/>
    </source>
</evidence>
<evidence type="ECO:0000256" key="2">
    <source>
        <dbReference type="ARBA" id="ARBA00022642"/>
    </source>
</evidence>
<feature type="binding site" evidence="6">
    <location>
        <position position="126"/>
    </location>
    <ligand>
        <name>NAD(+)</name>
        <dbReference type="ChEBI" id="CHEBI:57540"/>
    </ligand>
</feature>
<keyword evidence="3 6" id="KW-0521">NADP</keyword>
<dbReference type="InterPro" id="IPR036291">
    <property type="entry name" value="NAD(P)-bd_dom_sf"/>
</dbReference>
<dbReference type="PANTHER" id="PTHR31873">
    <property type="entry name" value="L-ASPARTATE DEHYDROGENASE-RELATED"/>
    <property type="match status" value="1"/>
</dbReference>
<name>A0A0J9CEU4_9FIRM</name>
<dbReference type="GO" id="GO:0050661">
    <property type="term" value="F:NADP binding"/>
    <property type="evidence" value="ECO:0007669"/>
    <property type="project" value="UniProtKB-UniRule"/>
</dbReference>
<gene>
    <name evidence="6" type="primary">nadX</name>
    <name evidence="9" type="ORF">HMPREF9470_01156</name>
</gene>
<dbReference type="RefSeq" id="WP_007867623.1">
    <property type="nucleotide sequence ID" value="NZ_KQ235876.1"/>
</dbReference>
<dbReference type="Proteomes" id="UP000037392">
    <property type="component" value="Unassembled WGS sequence"/>
</dbReference>
<protein>
    <recommendedName>
        <fullName evidence="6">L-aspartate dehydrogenase</fullName>
        <ecNumber evidence="6">1.4.1.21</ecNumber>
    </recommendedName>
</protein>
<evidence type="ECO:0000256" key="3">
    <source>
        <dbReference type="ARBA" id="ARBA00022857"/>
    </source>
</evidence>
<comment type="similarity">
    <text evidence="1 6">Belongs to the L-aspartate dehydrogenase family.</text>
</comment>
<dbReference type="GO" id="GO:0051287">
    <property type="term" value="F:NAD binding"/>
    <property type="evidence" value="ECO:0007669"/>
    <property type="project" value="UniProtKB-UniRule"/>
</dbReference>
<sequence>MSKIKFGIMGNGYLAGIIVDGYLDGILHEYELVGILGRTPHKTAAIAERGGCRACSTVEELLALKPDIVAEAASVQCVRDNAQKVLSAGVNLIVLSIGAFADEVFYDKIKETAIRHNSKVHIASGAVGGFDVLRTISLMGQAKSGIRTKKGPASLMNTPLYDDDLMTEEGEPHVFSGNAKEAISILPTKVNVAVAASLATTGPEDTSVNIFSVPGMVGDDHKITTEIDGVKATVDIYSSTSAIAGWSVVAVLKNLVSPIVF</sequence>
<feature type="active site" evidence="6">
    <location>
        <position position="221"/>
    </location>
</feature>
<dbReference type="HAMAP" id="MF_01265">
    <property type="entry name" value="NadX"/>
    <property type="match status" value="1"/>
</dbReference>
<comment type="catalytic activity">
    <reaction evidence="6">
        <text>L-aspartate + NADP(+) + H2O = oxaloacetate + NH4(+) + NADPH + H(+)</text>
        <dbReference type="Rhea" id="RHEA:11784"/>
        <dbReference type="ChEBI" id="CHEBI:15377"/>
        <dbReference type="ChEBI" id="CHEBI:15378"/>
        <dbReference type="ChEBI" id="CHEBI:16452"/>
        <dbReference type="ChEBI" id="CHEBI:28938"/>
        <dbReference type="ChEBI" id="CHEBI:29991"/>
        <dbReference type="ChEBI" id="CHEBI:57783"/>
        <dbReference type="ChEBI" id="CHEBI:58349"/>
        <dbReference type="EC" id="1.4.1.21"/>
    </reaction>
</comment>
<evidence type="ECO:0000256" key="4">
    <source>
        <dbReference type="ARBA" id="ARBA00023002"/>
    </source>
</evidence>
<dbReference type="GO" id="GO:0033735">
    <property type="term" value="F:aspartate dehydrogenase [NAD(P)+] activity"/>
    <property type="evidence" value="ECO:0007669"/>
    <property type="project" value="UniProtKB-EC"/>
</dbReference>
<evidence type="ECO:0000259" key="7">
    <source>
        <dbReference type="Pfam" id="PF01958"/>
    </source>
</evidence>
<dbReference type="EMBL" id="ADLK01000007">
    <property type="protein sequence ID" value="KMW23069.1"/>
    <property type="molecule type" value="Genomic_DNA"/>
</dbReference>
<organism evidence="9 10">
    <name type="scientific">[Clostridium] citroniae WAL-19142</name>
    <dbReference type="NCBI Taxonomy" id="742734"/>
    <lineage>
        <taxon>Bacteria</taxon>
        <taxon>Bacillati</taxon>
        <taxon>Bacillota</taxon>
        <taxon>Clostridia</taxon>
        <taxon>Lachnospirales</taxon>
        <taxon>Lachnospiraceae</taxon>
        <taxon>Enterocloster</taxon>
    </lineage>
</organism>
<comment type="catalytic activity">
    <reaction evidence="6">
        <text>L-aspartate + NAD(+) + H2O = oxaloacetate + NH4(+) + NADH + H(+)</text>
        <dbReference type="Rhea" id="RHEA:11788"/>
        <dbReference type="ChEBI" id="CHEBI:15377"/>
        <dbReference type="ChEBI" id="CHEBI:15378"/>
        <dbReference type="ChEBI" id="CHEBI:16452"/>
        <dbReference type="ChEBI" id="CHEBI:28938"/>
        <dbReference type="ChEBI" id="CHEBI:29991"/>
        <dbReference type="ChEBI" id="CHEBI:57540"/>
        <dbReference type="ChEBI" id="CHEBI:57945"/>
        <dbReference type="EC" id="1.4.1.21"/>
    </reaction>
</comment>
<evidence type="ECO:0000256" key="5">
    <source>
        <dbReference type="ARBA" id="ARBA00023027"/>
    </source>
</evidence>
<evidence type="ECO:0000256" key="6">
    <source>
        <dbReference type="HAMAP-Rule" id="MF_01265"/>
    </source>
</evidence>
<feature type="domain" description="Aspartate dehydrogenase" evidence="7">
    <location>
        <begin position="173"/>
        <end position="248"/>
    </location>
</feature>
<dbReference type="Pfam" id="PF01958">
    <property type="entry name" value="Asp_DH_C"/>
    <property type="match status" value="1"/>
</dbReference>
<comment type="caution">
    <text evidence="9">The sequence shown here is derived from an EMBL/GenBank/DDBJ whole genome shotgun (WGS) entry which is preliminary data.</text>
</comment>
<dbReference type="EC" id="1.4.1.21" evidence="6"/>
<keyword evidence="5 6" id="KW-0520">NAD</keyword>
<dbReference type="InterPro" id="IPR020626">
    <property type="entry name" value="Asp_DH_prok"/>
</dbReference>
<keyword evidence="2 6" id="KW-0662">Pyridine nucleotide biosynthesis</keyword>
<dbReference type="AlphaFoldDB" id="A0A0J9CEU4"/>
<dbReference type="OrthoDB" id="1906017at2"/>
<dbReference type="GeneID" id="93165024"/>
<keyword evidence="4 6" id="KW-0560">Oxidoreductase</keyword>
<dbReference type="GO" id="GO:0009435">
    <property type="term" value="P:NAD+ biosynthetic process"/>
    <property type="evidence" value="ECO:0007669"/>
    <property type="project" value="UniProtKB-UniRule"/>
</dbReference>
<dbReference type="GO" id="GO:0016639">
    <property type="term" value="F:oxidoreductase activity, acting on the CH-NH2 group of donors, NAD or NADP as acceptor"/>
    <property type="evidence" value="ECO:0007669"/>
    <property type="project" value="UniProtKB-UniRule"/>
</dbReference>
<dbReference type="InterPro" id="IPR002811">
    <property type="entry name" value="Asp_DH"/>
</dbReference>
<dbReference type="Gene3D" id="3.30.360.10">
    <property type="entry name" value="Dihydrodipicolinate Reductase, domain 2"/>
    <property type="match status" value="1"/>
</dbReference>
<comment type="miscellaneous">
    <text evidence="6">The iminoaspartate product is unstable in aqueous solution and can decompose to oxaloacetate and ammonia.</text>
</comment>